<evidence type="ECO:0000313" key="12">
    <source>
        <dbReference type="EMBL" id="CAB5220579.1"/>
    </source>
</evidence>
<dbReference type="EMBL" id="LR798286">
    <property type="protein sequence ID" value="CAB5220579.1"/>
    <property type="molecule type" value="Genomic_DNA"/>
</dbReference>
<keyword evidence="6" id="KW-0946">Virion</keyword>
<protein>
    <submittedName>
        <fullName evidence="12">Head-to-tail connector protein, podovirus-type</fullName>
    </submittedName>
</protein>
<keyword evidence="10" id="KW-1160">Virus entry into host cell</keyword>
<evidence type="ECO:0000256" key="5">
    <source>
        <dbReference type="ARBA" id="ARBA00022612"/>
    </source>
</evidence>
<accession>A0A6J7WRD9</accession>
<gene>
    <name evidence="12" type="ORF">UFOVP241_3</name>
</gene>
<evidence type="ECO:0000256" key="11">
    <source>
        <dbReference type="SAM" id="MobiDB-lite"/>
    </source>
</evidence>
<sequence>MDIKRLREVADNLFGKKGSLNSLHQEIADNFYPERADFTLTRSLGTDFASNLMTSYPVRCRRDLGNQFSTMLRPTARPWFHVARKYSKMESTEVKTYLEWFEETQRRAMYDRQSLFTRATKEGDHDFAAFGQTVISVELNKNHNGLLYRCWHLRDVCWQEDDEGKIGFVARKWKPTAQTLAATFPGKVHEKVMAMLDKTPFEEIECMHFVVNAEMYDGDTRGAPRWSIWYDITHETLMQATPLWGKHYIIPRWQTVSGSQYSYSPASVCALPDARLLQAMTFTLLEAGEKATSPPMIATQNAVRSDVALYAGGITWVDEEYDEKLGAALRPLEQDFRGFNYGIQMNQDTRSMLHSAFFLDALTLPQRAPEMTAYEVGQRVQEYIRNALPIFEPMEMEYNGALCDESFQLLRRAGGFGAPDTWPRELRTAELEFTFESPLHDAIEQQKGQKFQEATALIGSAIALDPSCAFLPKVEVALRDALMGVGIPATWTNSEAYVKEQKANQQAVQQKQQTLANMEQASNAAKNLGQSGMVAPAATPVQ</sequence>
<evidence type="ECO:0000256" key="2">
    <source>
        <dbReference type="ARBA" id="ARBA00004328"/>
    </source>
</evidence>
<keyword evidence="9" id="KW-0231">Viral genome packaging</keyword>
<keyword evidence="3" id="KW-1244">Viral short tail ejection system</keyword>
<comment type="subcellular location">
    <subcellularLocation>
        <location evidence="2">Virion</location>
    </subcellularLocation>
</comment>
<keyword evidence="7" id="KW-0118">Viral capsid assembly</keyword>
<evidence type="ECO:0000256" key="8">
    <source>
        <dbReference type="ARBA" id="ARBA00023009"/>
    </source>
</evidence>
<dbReference type="InterPro" id="IPR020991">
    <property type="entry name" value="Connector_podovirus"/>
</dbReference>
<feature type="compositionally biased region" description="Polar residues" evidence="11">
    <location>
        <begin position="517"/>
        <end position="530"/>
    </location>
</feature>
<evidence type="ECO:0000256" key="7">
    <source>
        <dbReference type="ARBA" id="ARBA00022950"/>
    </source>
</evidence>
<dbReference type="Pfam" id="PF12236">
    <property type="entry name" value="Head-tail_con"/>
    <property type="match status" value="1"/>
</dbReference>
<evidence type="ECO:0000256" key="4">
    <source>
        <dbReference type="ARBA" id="ARBA00022595"/>
    </source>
</evidence>
<organism evidence="12">
    <name type="scientific">uncultured Caudovirales phage</name>
    <dbReference type="NCBI Taxonomy" id="2100421"/>
    <lineage>
        <taxon>Viruses</taxon>
        <taxon>Duplodnaviria</taxon>
        <taxon>Heunggongvirae</taxon>
        <taxon>Uroviricota</taxon>
        <taxon>Caudoviricetes</taxon>
        <taxon>Peduoviridae</taxon>
        <taxon>Maltschvirus</taxon>
        <taxon>Maltschvirus maltsch</taxon>
    </lineage>
</organism>
<evidence type="ECO:0000256" key="9">
    <source>
        <dbReference type="ARBA" id="ARBA00023219"/>
    </source>
</evidence>
<name>A0A6J7WRD9_9CAUD</name>
<keyword evidence="5" id="KW-1188">Viral release from host cell</keyword>
<reference evidence="12" key="1">
    <citation type="submission" date="2020-05" db="EMBL/GenBank/DDBJ databases">
        <authorList>
            <person name="Chiriac C."/>
            <person name="Salcher M."/>
            <person name="Ghai R."/>
            <person name="Kavagutti S V."/>
        </authorList>
    </citation>
    <scope>NUCLEOTIDE SEQUENCE</scope>
</reference>
<keyword evidence="4" id="KW-1162">Viral penetration into host cytoplasm</keyword>
<keyword evidence="8" id="KW-1171">Viral genome ejection through host cell envelope</keyword>
<dbReference type="GO" id="GO:0099002">
    <property type="term" value="P:symbiont genome ejection through host cell envelope, short tail mechanism"/>
    <property type="evidence" value="ECO:0007669"/>
    <property type="project" value="UniProtKB-KW"/>
</dbReference>
<evidence type="ECO:0000256" key="1">
    <source>
        <dbReference type="ARBA" id="ARBA00003421"/>
    </source>
</evidence>
<evidence type="ECO:0000256" key="10">
    <source>
        <dbReference type="ARBA" id="ARBA00023296"/>
    </source>
</evidence>
<evidence type="ECO:0000256" key="6">
    <source>
        <dbReference type="ARBA" id="ARBA00022844"/>
    </source>
</evidence>
<dbReference type="GO" id="GO:0044423">
    <property type="term" value="C:virion component"/>
    <property type="evidence" value="ECO:0007669"/>
    <property type="project" value="UniProtKB-KW"/>
</dbReference>
<comment type="function">
    <text evidence="1">Forms the portal vertex of the capsid. This portal plays critical roles in head assembly, genome packaging, neck/tail attachment, and genome ejection. The portal protein multimerizes as a single ring-shaped homododecamer arranged around a central channel.</text>
</comment>
<feature type="region of interest" description="Disordered" evidence="11">
    <location>
        <begin position="517"/>
        <end position="542"/>
    </location>
</feature>
<evidence type="ECO:0000256" key="3">
    <source>
        <dbReference type="ARBA" id="ARBA00022470"/>
    </source>
</evidence>
<proteinExistence type="predicted"/>